<evidence type="ECO:0000256" key="5">
    <source>
        <dbReference type="ARBA" id="ARBA00022683"/>
    </source>
</evidence>
<dbReference type="CDD" id="cd05564">
    <property type="entry name" value="PTS_IIB_chitobiose_lichenan"/>
    <property type="match status" value="1"/>
</dbReference>
<dbReference type="GO" id="GO:0009401">
    <property type="term" value="P:phosphoenolpyruvate-dependent sugar phosphotransferase system"/>
    <property type="evidence" value="ECO:0007669"/>
    <property type="project" value="UniProtKB-KW"/>
</dbReference>
<keyword evidence="4" id="KW-0808">Transferase</keyword>
<dbReference type="RefSeq" id="WP_120104617.1">
    <property type="nucleotide sequence ID" value="NZ_CP028884.1"/>
</dbReference>
<evidence type="ECO:0000256" key="4">
    <source>
        <dbReference type="ARBA" id="ARBA00022679"/>
    </source>
</evidence>
<feature type="modified residue" description="Phosphocysteine; by EIIA" evidence="7">
    <location>
        <position position="7"/>
    </location>
</feature>
<sequence length="102" mass="11210">MNVLLVCEAGMSTSMLVQKMEKYANEHNMNVKIESAGISKFNEMIDNFDVALLAPQVRFSKGKLEEVAKPKGIPVESINTIDYGTMNGGNVLKLAFDAVSKR</sequence>
<keyword evidence="2" id="KW-0597">Phosphoprotein</keyword>
<feature type="domain" description="PTS EIIB type-3" evidence="8">
    <location>
        <begin position="1"/>
        <end position="102"/>
    </location>
</feature>
<accession>A0A386PP79</accession>
<dbReference type="Pfam" id="PF02302">
    <property type="entry name" value="PTS_IIB"/>
    <property type="match status" value="1"/>
</dbReference>
<name>A0A386PP79_9SPIR</name>
<gene>
    <name evidence="9" type="ORF">DB313_04480</name>
</gene>
<dbReference type="KEGG" id="btur:DB313_04480"/>
<dbReference type="GO" id="GO:0008982">
    <property type="term" value="F:protein-N(PI)-phosphohistidine-sugar phosphotransferase activity"/>
    <property type="evidence" value="ECO:0007669"/>
    <property type="project" value="InterPro"/>
</dbReference>
<dbReference type="AlphaFoldDB" id="A0A386PP79"/>
<protein>
    <submittedName>
        <fullName evidence="9">PTS sugar transporter subunit IIB</fullName>
    </submittedName>
</protein>
<keyword evidence="3 9" id="KW-0762">Sugar transport</keyword>
<evidence type="ECO:0000256" key="1">
    <source>
        <dbReference type="ARBA" id="ARBA00022448"/>
    </source>
</evidence>
<dbReference type="EMBL" id="CP028884">
    <property type="protein sequence ID" value="AYE36697.1"/>
    <property type="molecule type" value="Genomic_DNA"/>
</dbReference>
<evidence type="ECO:0000256" key="7">
    <source>
        <dbReference type="PROSITE-ProRule" id="PRU00423"/>
    </source>
</evidence>
<keyword evidence="10" id="KW-1185">Reference proteome</keyword>
<dbReference type="Proteomes" id="UP000275571">
    <property type="component" value="Chromosome"/>
</dbReference>
<dbReference type="InterPro" id="IPR013012">
    <property type="entry name" value="PTS_EIIB_3"/>
</dbReference>
<reference evidence="9 10" key="1">
    <citation type="journal article" date="2018" name="Infect. Genet. Evol.">
        <title>Genome-wide analysis of Borrelia turcica and 'Candidatus Borrelia tachyglossi' shows relapsing fever-like genomes with unique genomic links to Lyme disease Borrelia.</title>
        <authorList>
            <person name="Gofton A.W."/>
            <person name="Margos G."/>
            <person name="Fingerle V."/>
            <person name="Hepner S."/>
            <person name="Loh S.M."/>
            <person name="Ryan U."/>
            <person name="Irwin P."/>
            <person name="Oskam C.L."/>
        </authorList>
    </citation>
    <scope>NUCLEOTIDE SEQUENCE [LARGE SCALE GENOMIC DNA]</scope>
    <source>
        <strain evidence="9 10">IST7</strain>
    </source>
</reference>
<dbReference type="PANTHER" id="PTHR34581:SF2">
    <property type="entry name" value="PTS SYSTEM N,N'-DIACETYLCHITOBIOSE-SPECIFIC EIIB COMPONENT"/>
    <property type="match status" value="1"/>
</dbReference>
<evidence type="ECO:0000313" key="9">
    <source>
        <dbReference type="EMBL" id="AYE36697.1"/>
    </source>
</evidence>
<keyword evidence="6" id="KW-0418">Kinase</keyword>
<dbReference type="Gene3D" id="3.40.50.2300">
    <property type="match status" value="1"/>
</dbReference>
<evidence type="ECO:0000256" key="3">
    <source>
        <dbReference type="ARBA" id="ARBA00022597"/>
    </source>
</evidence>
<dbReference type="PROSITE" id="PS51100">
    <property type="entry name" value="PTS_EIIB_TYPE_3"/>
    <property type="match status" value="1"/>
</dbReference>
<keyword evidence="1" id="KW-0813">Transport</keyword>
<evidence type="ECO:0000256" key="6">
    <source>
        <dbReference type="ARBA" id="ARBA00022777"/>
    </source>
</evidence>
<keyword evidence="5" id="KW-0598">Phosphotransferase system</keyword>
<dbReference type="PANTHER" id="PTHR34581">
    <property type="entry name" value="PTS SYSTEM N,N'-DIACETYLCHITOBIOSE-SPECIFIC EIIB COMPONENT"/>
    <property type="match status" value="1"/>
</dbReference>
<dbReference type="InterPro" id="IPR051819">
    <property type="entry name" value="PTS_sugar-specific_EIIB"/>
</dbReference>
<dbReference type="GO" id="GO:0016301">
    <property type="term" value="F:kinase activity"/>
    <property type="evidence" value="ECO:0007669"/>
    <property type="project" value="UniProtKB-KW"/>
</dbReference>
<organism evidence="9 10">
    <name type="scientific">Borrelia turcica IST7</name>
    <dbReference type="NCBI Taxonomy" id="1104446"/>
    <lineage>
        <taxon>Bacteria</taxon>
        <taxon>Pseudomonadati</taxon>
        <taxon>Spirochaetota</taxon>
        <taxon>Spirochaetia</taxon>
        <taxon>Spirochaetales</taxon>
        <taxon>Borreliaceae</taxon>
        <taxon>Borrelia</taxon>
    </lineage>
</organism>
<proteinExistence type="predicted"/>
<dbReference type="InterPro" id="IPR036095">
    <property type="entry name" value="PTS_EIIB-like_sf"/>
</dbReference>
<dbReference type="SUPFAM" id="SSF52794">
    <property type="entry name" value="PTS system IIB component-like"/>
    <property type="match status" value="1"/>
</dbReference>
<dbReference type="InterPro" id="IPR003501">
    <property type="entry name" value="PTS_EIIB_2/3"/>
</dbReference>
<evidence type="ECO:0000313" key="10">
    <source>
        <dbReference type="Proteomes" id="UP000275571"/>
    </source>
</evidence>
<evidence type="ECO:0000259" key="8">
    <source>
        <dbReference type="PROSITE" id="PS51100"/>
    </source>
</evidence>
<dbReference type="OrthoDB" id="9808134at2"/>
<evidence type="ECO:0000256" key="2">
    <source>
        <dbReference type="ARBA" id="ARBA00022553"/>
    </source>
</evidence>